<name>A0A6V7QLD3_ANACO</name>
<feature type="compositionally biased region" description="Polar residues" evidence="1">
    <location>
        <begin position="7"/>
        <end position="23"/>
    </location>
</feature>
<feature type="region of interest" description="Disordered" evidence="1">
    <location>
        <begin position="80"/>
        <end position="122"/>
    </location>
</feature>
<feature type="region of interest" description="Disordered" evidence="1">
    <location>
        <begin position="1"/>
        <end position="58"/>
    </location>
</feature>
<organism evidence="2">
    <name type="scientific">Ananas comosus var. bracteatus</name>
    <name type="common">red pineapple</name>
    <dbReference type="NCBI Taxonomy" id="296719"/>
    <lineage>
        <taxon>Eukaryota</taxon>
        <taxon>Viridiplantae</taxon>
        <taxon>Streptophyta</taxon>
        <taxon>Embryophyta</taxon>
        <taxon>Tracheophyta</taxon>
        <taxon>Spermatophyta</taxon>
        <taxon>Magnoliopsida</taxon>
        <taxon>Liliopsida</taxon>
        <taxon>Poales</taxon>
        <taxon>Bromeliaceae</taxon>
        <taxon>Bromelioideae</taxon>
        <taxon>Ananas</taxon>
    </lineage>
</organism>
<dbReference type="AlphaFoldDB" id="A0A6V7QLD3"/>
<feature type="compositionally biased region" description="Basic and acidic residues" evidence="1">
    <location>
        <begin position="80"/>
        <end position="93"/>
    </location>
</feature>
<feature type="compositionally biased region" description="Basic residues" evidence="1">
    <location>
        <begin position="94"/>
        <end position="105"/>
    </location>
</feature>
<proteinExistence type="predicted"/>
<protein>
    <submittedName>
        <fullName evidence="2">Uncharacterized protein</fullName>
    </submittedName>
</protein>
<sequence>MSRMNKKSQNFSQGMSRMANTAQELVGLKSRTLPSIERERRKYRKESFSLQRSDAQRADKLQDAKLQELLLEKAVNARKKEVGKIRARHGDFRPRRRRPPRRRPPRSGSGSGPVRNCLENMADSVDRLRDAAAGLARTGAAATP</sequence>
<gene>
    <name evidence="2" type="ORF">CB5_LOCUS27191</name>
</gene>
<dbReference type="EMBL" id="LR862137">
    <property type="protein sequence ID" value="CAD1843980.1"/>
    <property type="molecule type" value="Genomic_DNA"/>
</dbReference>
<evidence type="ECO:0000313" key="2">
    <source>
        <dbReference type="EMBL" id="CAD1843980.1"/>
    </source>
</evidence>
<accession>A0A6V7QLD3</accession>
<reference evidence="2" key="1">
    <citation type="submission" date="2020-07" db="EMBL/GenBank/DDBJ databases">
        <authorList>
            <person name="Lin J."/>
        </authorList>
    </citation>
    <scope>NUCLEOTIDE SEQUENCE</scope>
</reference>
<evidence type="ECO:0000256" key="1">
    <source>
        <dbReference type="SAM" id="MobiDB-lite"/>
    </source>
</evidence>